<reference evidence="6 7" key="1">
    <citation type="submission" date="2016-03" db="EMBL/GenBank/DDBJ databases">
        <title>Fine-scale spatial genetic structure of a fungal parasite of coffee scale insects.</title>
        <authorList>
            <person name="Jackson D."/>
            <person name="Zemenick K.A."/>
            <person name="Malloure B."/>
            <person name="Quandt C.A."/>
            <person name="James T.Y."/>
        </authorList>
    </citation>
    <scope>NUCLEOTIDE SEQUENCE [LARGE SCALE GENOMIC DNA]</scope>
    <source>
        <strain evidence="6 7">UM487</strain>
    </source>
</reference>
<evidence type="ECO:0008006" key="8">
    <source>
        <dbReference type="Google" id="ProtNLM"/>
    </source>
</evidence>
<feature type="transmembrane region" description="Helical" evidence="5">
    <location>
        <begin position="398"/>
        <end position="419"/>
    </location>
</feature>
<dbReference type="AlphaFoldDB" id="A0A179ITE8"/>
<dbReference type="GO" id="GO:0022857">
    <property type="term" value="F:transmembrane transporter activity"/>
    <property type="evidence" value="ECO:0007669"/>
    <property type="project" value="InterPro"/>
</dbReference>
<protein>
    <recommendedName>
        <fullName evidence="8">Major facilitator superfamily (MFS) profile domain-containing protein</fullName>
    </recommendedName>
</protein>
<keyword evidence="3 5" id="KW-1133">Transmembrane helix</keyword>
<dbReference type="GO" id="GO:0016020">
    <property type="term" value="C:membrane"/>
    <property type="evidence" value="ECO:0007669"/>
    <property type="project" value="UniProtKB-SubCell"/>
</dbReference>
<dbReference type="Proteomes" id="UP000243081">
    <property type="component" value="Unassembled WGS sequence"/>
</dbReference>
<name>A0A179ITE8_CORDF</name>
<dbReference type="OMA" id="MPETICL"/>
<feature type="transmembrane region" description="Helical" evidence="5">
    <location>
        <begin position="225"/>
        <end position="246"/>
    </location>
</feature>
<dbReference type="PROSITE" id="PS00216">
    <property type="entry name" value="SUGAR_TRANSPORT_1"/>
    <property type="match status" value="1"/>
</dbReference>
<feature type="transmembrane region" description="Helical" evidence="5">
    <location>
        <begin position="431"/>
        <end position="454"/>
    </location>
</feature>
<organism evidence="6 7">
    <name type="scientific">Cordyceps confragosa</name>
    <name type="common">Lecanicillium lecanii</name>
    <dbReference type="NCBI Taxonomy" id="2714763"/>
    <lineage>
        <taxon>Eukaryota</taxon>
        <taxon>Fungi</taxon>
        <taxon>Dikarya</taxon>
        <taxon>Ascomycota</taxon>
        <taxon>Pezizomycotina</taxon>
        <taxon>Sordariomycetes</taxon>
        <taxon>Hypocreomycetidae</taxon>
        <taxon>Hypocreales</taxon>
        <taxon>Cordycipitaceae</taxon>
        <taxon>Akanthomyces</taxon>
    </lineage>
</organism>
<dbReference type="InterPro" id="IPR011701">
    <property type="entry name" value="MFS"/>
</dbReference>
<evidence type="ECO:0000313" key="6">
    <source>
        <dbReference type="EMBL" id="OAR05966.1"/>
    </source>
</evidence>
<dbReference type="PANTHER" id="PTHR23507:SF1">
    <property type="entry name" value="FI18259P1-RELATED"/>
    <property type="match status" value="1"/>
</dbReference>
<accession>A0A179ITE8</accession>
<dbReference type="EMBL" id="LUKN01000009">
    <property type="protein sequence ID" value="OAR05966.1"/>
    <property type="molecule type" value="Genomic_DNA"/>
</dbReference>
<feature type="transmembrane region" description="Helical" evidence="5">
    <location>
        <begin position="373"/>
        <end position="392"/>
    </location>
</feature>
<evidence type="ECO:0000313" key="7">
    <source>
        <dbReference type="Proteomes" id="UP000243081"/>
    </source>
</evidence>
<evidence type="ECO:0000256" key="1">
    <source>
        <dbReference type="ARBA" id="ARBA00004141"/>
    </source>
</evidence>
<evidence type="ECO:0000256" key="5">
    <source>
        <dbReference type="SAM" id="Phobius"/>
    </source>
</evidence>
<evidence type="ECO:0000256" key="3">
    <source>
        <dbReference type="ARBA" id="ARBA00022989"/>
    </source>
</evidence>
<feature type="transmembrane region" description="Helical" evidence="5">
    <location>
        <begin position="197"/>
        <end position="213"/>
    </location>
</feature>
<feature type="transmembrane region" description="Helical" evidence="5">
    <location>
        <begin position="160"/>
        <end position="185"/>
    </location>
</feature>
<proteinExistence type="predicted"/>
<feature type="transmembrane region" description="Helical" evidence="5">
    <location>
        <begin position="41"/>
        <end position="62"/>
    </location>
</feature>
<dbReference type="SUPFAM" id="SSF103473">
    <property type="entry name" value="MFS general substrate transporter"/>
    <property type="match status" value="1"/>
</dbReference>
<dbReference type="OrthoDB" id="194139at2759"/>
<evidence type="ECO:0000256" key="2">
    <source>
        <dbReference type="ARBA" id="ARBA00022692"/>
    </source>
</evidence>
<dbReference type="Gene3D" id="1.20.1250.20">
    <property type="entry name" value="MFS general substrate transporter like domains"/>
    <property type="match status" value="1"/>
</dbReference>
<gene>
    <name evidence="6" type="ORF">LLEC1_07664</name>
</gene>
<feature type="transmembrane region" description="Helical" evidence="5">
    <location>
        <begin position="466"/>
        <end position="486"/>
    </location>
</feature>
<dbReference type="InterPro" id="IPR005829">
    <property type="entry name" value="Sugar_transporter_CS"/>
</dbReference>
<keyword evidence="7" id="KW-1185">Reference proteome</keyword>
<evidence type="ECO:0000256" key="4">
    <source>
        <dbReference type="ARBA" id="ARBA00023136"/>
    </source>
</evidence>
<dbReference type="InterPro" id="IPR036259">
    <property type="entry name" value="MFS_trans_sf"/>
</dbReference>
<feature type="transmembrane region" description="Helical" evidence="5">
    <location>
        <begin position="96"/>
        <end position="115"/>
    </location>
</feature>
<keyword evidence="2 5" id="KW-0812">Transmembrane</keyword>
<feature type="transmembrane region" description="Helical" evidence="5">
    <location>
        <begin position="300"/>
        <end position="323"/>
    </location>
</feature>
<feature type="transmembrane region" description="Helical" evidence="5">
    <location>
        <begin position="343"/>
        <end position="361"/>
    </location>
</feature>
<keyword evidence="4 5" id="KW-0472">Membrane</keyword>
<feature type="transmembrane region" description="Helical" evidence="5">
    <location>
        <begin position="127"/>
        <end position="148"/>
    </location>
</feature>
<comment type="caution">
    <text evidence="6">The sequence shown here is derived from an EMBL/GenBank/DDBJ whole genome shotgun (WGS) entry which is preliminary data.</text>
</comment>
<dbReference type="PANTHER" id="PTHR23507">
    <property type="entry name" value="ZGC:174356"/>
    <property type="match status" value="1"/>
</dbReference>
<dbReference type="Pfam" id="PF07690">
    <property type="entry name" value="MFS_1"/>
    <property type="match status" value="1"/>
</dbReference>
<comment type="subcellular location">
    <subcellularLocation>
        <location evidence="1">Membrane</location>
        <topology evidence="1">Multi-pass membrane protein</topology>
    </subcellularLocation>
</comment>
<sequence>MSRATNSERSPLLRLQSRQSDAPSFSVANVAPSTFQITSTCLLLVAAHLVASLLATAAAVSLNQAAACRNIYGRVPDPTNDAHCDDPALFSELSRLLSVEAILTTVASIFAPIPIGVAADRYGRRPFLVLALVGSVLKIGSRLFICLFELFRSVVFPLRLIWLSTSFELFTGGGAAFFAIIYTILTDVTSKAQRSTIFFYLAAGSILTAQIGHKLRDFINDNLGPWAALFTAFGLFVFAILCAFCMPETICLNKSVYNEEAIEDEPGTHTTTEKMRAAMSAACKQLTASMAALFCRNKTLAILLLAVFVMGLKAHSMAMLPFYIDHRYKLAGKTFPTEAVRNWYLFLLNALLLPLAAQALLHFEFPALRKDATLARWGVLAAALGLLGIGLAPNIGALTAALVVYALVSAYTGGIMGLLSQLTGEDHLAAMFATTGVLATLGSLLGQPLFSVLFQSASNLGKTWSGLPYIVVGSTYIIVAVVVFVVTAGTAREADDNEQG</sequence>